<evidence type="ECO:0000256" key="1">
    <source>
        <dbReference type="SAM" id="MobiDB-lite"/>
    </source>
</evidence>
<feature type="region of interest" description="Disordered" evidence="1">
    <location>
        <begin position="83"/>
        <end position="110"/>
    </location>
</feature>
<reference evidence="4" key="1">
    <citation type="submission" date="2016-06" db="UniProtKB">
        <authorList>
            <consortium name="WormBaseParasite"/>
        </authorList>
    </citation>
    <scope>IDENTIFICATION</scope>
</reference>
<proteinExistence type="predicted"/>
<evidence type="ECO:0000313" key="4">
    <source>
        <dbReference type="WBParaSite" id="GPUH_0001776101-mRNA-1"/>
    </source>
</evidence>
<keyword evidence="3" id="KW-1185">Reference proteome</keyword>
<dbReference type="WBParaSite" id="GPUH_0001776101-mRNA-1">
    <property type="protein sequence ID" value="GPUH_0001776101-mRNA-1"/>
    <property type="gene ID" value="GPUH_0001776101"/>
</dbReference>
<organism evidence="4">
    <name type="scientific">Gongylonema pulchrum</name>
    <dbReference type="NCBI Taxonomy" id="637853"/>
    <lineage>
        <taxon>Eukaryota</taxon>
        <taxon>Metazoa</taxon>
        <taxon>Ecdysozoa</taxon>
        <taxon>Nematoda</taxon>
        <taxon>Chromadorea</taxon>
        <taxon>Rhabditida</taxon>
        <taxon>Spirurina</taxon>
        <taxon>Spiruromorpha</taxon>
        <taxon>Spiruroidea</taxon>
        <taxon>Gongylonematidae</taxon>
        <taxon>Gongylonema</taxon>
    </lineage>
</organism>
<name>A0A183E9U7_9BILA</name>
<sequence length="241" mass="25933">MNYHTTAGNETHVDSFGDNDLGSESSPESSAVVVKNGSVFDHVATNKASASRGIADSHNISLEQLEMMTVDVLHDLDLVGEPLSSDKDTKARVASNEASGSGAIYGKNVDGIMSETETSSETSETDDDYDGDDGITVEEAKKRIRITGNGEQFAVHGSDSEYALVFTPFNTGNSHLPTLEYSKDGGEAFEEIFKWPKGEAIVAGNGEQFAMHGSDSEYALVFRPFNTGNSYLPFLICVMHK</sequence>
<dbReference type="Proteomes" id="UP000271098">
    <property type="component" value="Unassembled WGS sequence"/>
</dbReference>
<gene>
    <name evidence="2" type="ORF">GPUH_LOCUS17738</name>
</gene>
<dbReference type="EMBL" id="UYRT01085621">
    <property type="protein sequence ID" value="VDN30361.1"/>
    <property type="molecule type" value="Genomic_DNA"/>
</dbReference>
<dbReference type="AlphaFoldDB" id="A0A183E9U7"/>
<reference evidence="2 3" key="2">
    <citation type="submission" date="2018-11" db="EMBL/GenBank/DDBJ databases">
        <authorList>
            <consortium name="Pathogen Informatics"/>
        </authorList>
    </citation>
    <scope>NUCLEOTIDE SEQUENCE [LARGE SCALE GENOMIC DNA]</scope>
</reference>
<protein>
    <submittedName>
        <fullName evidence="4">Sortilin-Vps10 domain-containing protein</fullName>
    </submittedName>
</protein>
<evidence type="ECO:0000313" key="2">
    <source>
        <dbReference type="EMBL" id="VDN30361.1"/>
    </source>
</evidence>
<feature type="region of interest" description="Disordered" evidence="1">
    <location>
        <begin position="1"/>
        <end position="32"/>
    </location>
</feature>
<accession>A0A183E9U7</accession>
<evidence type="ECO:0000313" key="3">
    <source>
        <dbReference type="Proteomes" id="UP000271098"/>
    </source>
</evidence>